<dbReference type="PANTHER" id="PTHR36920">
    <property type="match status" value="1"/>
</dbReference>
<dbReference type="Pfam" id="PF03922">
    <property type="entry name" value="OmpW"/>
    <property type="match status" value="1"/>
</dbReference>
<gene>
    <name evidence="2" type="ORF">SAMN04488068_2233</name>
</gene>
<evidence type="ECO:0000313" key="3">
    <source>
        <dbReference type="Proteomes" id="UP000199758"/>
    </source>
</evidence>
<dbReference type="PANTHER" id="PTHR36920:SF1">
    <property type="entry name" value="OUTER MEMBRANE PROTEIN W"/>
    <property type="match status" value="1"/>
</dbReference>
<dbReference type="InterPro" id="IPR011250">
    <property type="entry name" value="OMP/PagP_B-barrel"/>
</dbReference>
<accession>A0A1M5PPH3</accession>
<name>A0A1M5PPH3_9GAMM</name>
<feature type="signal peptide" evidence="1">
    <location>
        <begin position="1"/>
        <end position="27"/>
    </location>
</feature>
<proteinExistence type="predicted"/>
<dbReference type="STRING" id="490188.SAMN04488068_2233"/>
<dbReference type="Proteomes" id="UP000199758">
    <property type="component" value="Unassembled WGS sequence"/>
</dbReference>
<dbReference type="EMBL" id="FQWZ01000005">
    <property type="protein sequence ID" value="SHH03672.1"/>
    <property type="molecule type" value="Genomic_DNA"/>
</dbReference>
<protein>
    <submittedName>
        <fullName evidence="2">Outer membrane protein</fullName>
    </submittedName>
</protein>
<dbReference type="AlphaFoldDB" id="A0A1M5PPH3"/>
<dbReference type="RefSeq" id="WP_245793255.1">
    <property type="nucleotide sequence ID" value="NZ_FQWZ01000005.1"/>
</dbReference>
<organism evidence="2 3">
    <name type="scientific">Hydrocarboniphaga daqingensis</name>
    <dbReference type="NCBI Taxonomy" id="490188"/>
    <lineage>
        <taxon>Bacteria</taxon>
        <taxon>Pseudomonadati</taxon>
        <taxon>Pseudomonadota</taxon>
        <taxon>Gammaproteobacteria</taxon>
        <taxon>Nevskiales</taxon>
        <taxon>Nevskiaceae</taxon>
        <taxon>Hydrocarboniphaga</taxon>
    </lineage>
</organism>
<dbReference type="GO" id="GO:0055085">
    <property type="term" value="P:transmembrane transport"/>
    <property type="evidence" value="ECO:0007669"/>
    <property type="project" value="TreeGrafter"/>
</dbReference>
<evidence type="ECO:0000313" key="2">
    <source>
        <dbReference type="EMBL" id="SHH03672.1"/>
    </source>
</evidence>
<dbReference type="Gene3D" id="2.40.160.20">
    <property type="match status" value="1"/>
</dbReference>
<dbReference type="PROSITE" id="PS51257">
    <property type="entry name" value="PROKAR_LIPOPROTEIN"/>
    <property type="match status" value="1"/>
</dbReference>
<keyword evidence="1" id="KW-0732">Signal</keyword>
<dbReference type="InterPro" id="IPR005618">
    <property type="entry name" value="OMPW"/>
</dbReference>
<feature type="chain" id="PRO_5012635443" evidence="1">
    <location>
        <begin position="28"/>
        <end position="206"/>
    </location>
</feature>
<dbReference type="GO" id="GO:0019867">
    <property type="term" value="C:outer membrane"/>
    <property type="evidence" value="ECO:0007669"/>
    <property type="project" value="InterPro"/>
</dbReference>
<reference evidence="2 3" key="1">
    <citation type="submission" date="2016-11" db="EMBL/GenBank/DDBJ databases">
        <authorList>
            <person name="Jaros S."/>
            <person name="Januszkiewicz K."/>
            <person name="Wedrychowicz H."/>
        </authorList>
    </citation>
    <scope>NUCLEOTIDE SEQUENCE [LARGE SCALE GENOMIC DNA]</scope>
    <source>
        <strain evidence="2 3">CGMCC 1.7049</strain>
    </source>
</reference>
<keyword evidence="3" id="KW-1185">Reference proteome</keyword>
<dbReference type="SUPFAM" id="SSF56925">
    <property type="entry name" value="OMPA-like"/>
    <property type="match status" value="1"/>
</dbReference>
<evidence type="ECO:0000256" key="1">
    <source>
        <dbReference type="SAM" id="SignalP"/>
    </source>
</evidence>
<sequence length="206" mass="21512">MKLGIKRAAAMFSATIVGCGIASTAAAYEAGDWIARVGTHYVDPASDNGDVVTVDAAPGLTASVVYFVAPTIAVDLLVAAPYRHDIHLKDGGSKVASTDHLPPTLSLVWYPAVAGKLKPYVGAGLNYTMFFNEQTTGALAGTHLSLDDSLGLAAVAGLQVDLAPHWGLMVDLRYMDIDTDARLNGADLGTVTIDPIGYGLALSYQF</sequence>